<comment type="caution">
    <text evidence="1">The sequence shown here is derived from an EMBL/GenBank/DDBJ whole genome shotgun (WGS) entry which is preliminary data.</text>
</comment>
<name>A0A3R6GHE6_9FIRM</name>
<gene>
    <name evidence="1" type="ORF">DW656_12130</name>
</gene>
<keyword evidence="1" id="KW-0167">Capsid protein</keyword>
<proteinExistence type="predicted"/>
<evidence type="ECO:0000313" key="2">
    <source>
        <dbReference type="Proteomes" id="UP000284579"/>
    </source>
</evidence>
<dbReference type="AlphaFoldDB" id="A0A3R6GHE6"/>
<dbReference type="Proteomes" id="UP000284579">
    <property type="component" value="Unassembled WGS sequence"/>
</dbReference>
<dbReference type="RefSeq" id="WP_118199323.1">
    <property type="nucleotide sequence ID" value="NZ_QRHO01000018.1"/>
</dbReference>
<keyword evidence="1" id="KW-0946">Virion</keyword>
<protein>
    <submittedName>
        <fullName evidence="1">Phage coat protein</fullName>
    </submittedName>
</protein>
<reference evidence="1 2" key="1">
    <citation type="submission" date="2018-08" db="EMBL/GenBank/DDBJ databases">
        <title>A genome reference for cultivated species of the human gut microbiota.</title>
        <authorList>
            <person name="Zou Y."/>
            <person name="Xue W."/>
            <person name="Luo G."/>
        </authorList>
    </citation>
    <scope>NUCLEOTIDE SEQUENCE [LARGE SCALE GENOMIC DNA]</scope>
    <source>
        <strain evidence="1 2">AM23-3</strain>
    </source>
</reference>
<dbReference type="EMBL" id="QRHO01000018">
    <property type="protein sequence ID" value="RHF82028.1"/>
    <property type="molecule type" value="Genomic_DNA"/>
</dbReference>
<organism evidence="1 2">
    <name type="scientific">Coprococcus comes</name>
    <dbReference type="NCBI Taxonomy" id="410072"/>
    <lineage>
        <taxon>Bacteria</taxon>
        <taxon>Bacillati</taxon>
        <taxon>Bacillota</taxon>
        <taxon>Clostridia</taxon>
        <taxon>Lachnospirales</taxon>
        <taxon>Lachnospiraceae</taxon>
        <taxon>Coprococcus</taxon>
    </lineage>
</organism>
<sequence length="391" mass="42832">MALFDQKNFNGEVFGAYVDQTENLNRNELLKSGAIVEKPQYASLLPDQTGGNYLTIPIKARIGGTANNYDGNTNITAESRETYTQSRIVVGRANGWTEKDFSSDITGEDFLPAAQEIAEYWDDVDQKTILAILKGIFSMTGVGNVDFVTKHTYDVSDNATEYGFKETTLNNAIQKALGDNKAKFSLAIMHSKVATDLENLKLLAYMKYTDAQGIERDLTLGTLNGRTVLVDDNMPTETAKAKYVKAKQTDKDALEVVDTGATKGQVNKADVSTDVTGAKAGDYVVLLPAGDVYTTYVFGTGAIEYTDCGAKVPYEMDRNPEKNGGETTLYSRQRKCWSPVGISFKDGSIISPTDEELEKGSNWQLAQNNKSGAEKYFPIKAIPIARIKTRG</sequence>
<evidence type="ECO:0000313" key="1">
    <source>
        <dbReference type="EMBL" id="RHF82028.1"/>
    </source>
</evidence>
<accession>A0A3R6GHE6</accession>